<dbReference type="RefSeq" id="WP_044856757.1">
    <property type="nucleotide sequence ID" value="NZ_CP016174.1"/>
</dbReference>
<dbReference type="STRING" id="31958.SD37_22245"/>
<dbReference type="InterPro" id="IPR050627">
    <property type="entry name" value="Nitroreductase/BluB"/>
</dbReference>
<evidence type="ECO:0008006" key="4">
    <source>
        <dbReference type="Google" id="ProtNLM"/>
    </source>
</evidence>
<dbReference type="GO" id="GO:0016491">
    <property type="term" value="F:oxidoreductase activity"/>
    <property type="evidence" value="ECO:0007669"/>
    <property type="project" value="InterPro"/>
</dbReference>
<gene>
    <name evidence="2" type="ORF">SD37_22245</name>
</gene>
<reference evidence="2 3" key="1">
    <citation type="journal article" date="2015" name="Genome Announc.">
        <title>Draft Genome Sequence of Norvancomycin-Producing Strain Amycolatopsis orientalis CPCC200066.</title>
        <authorList>
            <person name="Lei X."/>
            <person name="Yuan F."/>
            <person name="Shi Y."/>
            <person name="Li X."/>
            <person name="Wang L."/>
            <person name="Hong B."/>
        </authorList>
    </citation>
    <scope>NUCLEOTIDE SEQUENCE [LARGE SCALE GENOMIC DNA]</scope>
    <source>
        <strain evidence="2 3">B-37</strain>
    </source>
</reference>
<accession>A0A193C114</accession>
<dbReference type="PANTHER" id="PTHR23026:SF123">
    <property type="entry name" value="NAD(P)H NITROREDUCTASE RV3131-RELATED"/>
    <property type="match status" value="1"/>
</dbReference>
<protein>
    <recommendedName>
        <fullName evidence="4">Nitroreductase</fullName>
    </recommendedName>
</protein>
<dbReference type="KEGG" id="aori:SD37_22245"/>
<dbReference type="SUPFAM" id="SSF55469">
    <property type="entry name" value="FMN-dependent nitroreductase-like"/>
    <property type="match status" value="2"/>
</dbReference>
<dbReference type="PANTHER" id="PTHR23026">
    <property type="entry name" value="NADPH NITROREDUCTASE"/>
    <property type="match status" value="1"/>
</dbReference>
<evidence type="ECO:0000256" key="1">
    <source>
        <dbReference type="SAM" id="MobiDB-lite"/>
    </source>
</evidence>
<dbReference type="AlphaFoldDB" id="A0A193C114"/>
<dbReference type="InterPro" id="IPR000415">
    <property type="entry name" value="Nitroreductase-like"/>
</dbReference>
<dbReference type="NCBIfam" id="NF047509">
    <property type="entry name" value="Rv3131_FMN_oxido"/>
    <property type="match status" value="1"/>
</dbReference>
<dbReference type="Proteomes" id="UP000093695">
    <property type="component" value="Chromosome"/>
</dbReference>
<feature type="region of interest" description="Disordered" evidence="1">
    <location>
        <begin position="191"/>
        <end position="228"/>
    </location>
</feature>
<organism evidence="2 3">
    <name type="scientific">Amycolatopsis orientalis</name>
    <name type="common">Nocardia orientalis</name>
    <dbReference type="NCBI Taxonomy" id="31958"/>
    <lineage>
        <taxon>Bacteria</taxon>
        <taxon>Bacillati</taxon>
        <taxon>Actinomycetota</taxon>
        <taxon>Actinomycetes</taxon>
        <taxon>Pseudonocardiales</taxon>
        <taxon>Pseudonocardiaceae</taxon>
        <taxon>Amycolatopsis</taxon>
    </lineage>
</organism>
<name>A0A193C114_AMYOR</name>
<dbReference type="eggNOG" id="COG0778">
    <property type="taxonomic scope" value="Bacteria"/>
</dbReference>
<dbReference type="Gene3D" id="3.40.109.10">
    <property type="entry name" value="NADH Oxidase"/>
    <property type="match status" value="2"/>
</dbReference>
<proteinExistence type="predicted"/>
<keyword evidence="3" id="KW-1185">Reference proteome</keyword>
<evidence type="ECO:0000313" key="3">
    <source>
        <dbReference type="Proteomes" id="UP000093695"/>
    </source>
</evidence>
<dbReference type="EMBL" id="CP016174">
    <property type="protein sequence ID" value="ANN18100.1"/>
    <property type="molecule type" value="Genomic_DNA"/>
</dbReference>
<evidence type="ECO:0000313" key="2">
    <source>
        <dbReference type="EMBL" id="ANN18100.1"/>
    </source>
</evidence>
<sequence length="318" mass="34696">MKIPLPTHVDQAVAAAVRAPSPLNTQPWRFVVDRERIEVWLDRARVLRIADPEAREARLSCGAAVYNLIVSLRSNGKTLSLRVLPSPEEPDLLADLRIDGDRFSSAEERKLAEAVFRRHTNRRPFLSRPVPVWARTTLRASALVEGGLLELFGRGDRANAVARVLHRAEAAQARNGAFQAEIALWTRRSANTPDGVAAPDRPPSPHGIPAQESFSAAEPDGGEPVLGAVLTADSGPAADLRAGMVLQRVLLTATAAGLATSFVGRPFETRETRAAMDRIFADLGRPHAVLRLGYGRPVAMTERRPVEEVMVRRSEAML</sequence>